<dbReference type="SUPFAM" id="SSF47391">
    <property type="entry name" value="Dimerization-anchoring domain of cAMP-dependent PK regulatory subunit"/>
    <property type="match status" value="1"/>
</dbReference>
<comment type="caution">
    <text evidence="6">The sequence shown here is derived from an EMBL/GenBank/DDBJ whole genome shotgun (WGS) entry which is preliminary data.</text>
</comment>
<dbReference type="AlphaFoldDB" id="A0AAD5SE28"/>
<dbReference type="EMBL" id="JADGJD010000301">
    <property type="protein sequence ID" value="KAJ3052364.1"/>
    <property type="molecule type" value="Genomic_DNA"/>
</dbReference>
<dbReference type="CDD" id="cd22985">
    <property type="entry name" value="DD_CrRSP11-like"/>
    <property type="match status" value="1"/>
</dbReference>
<dbReference type="PANTHER" id="PTHR14952:SF9">
    <property type="entry name" value="EF-HAND DOMAIN-CONTAINING PROTEIN"/>
    <property type="match status" value="1"/>
</dbReference>
<gene>
    <name evidence="6" type="primary">ROPN1L_1</name>
    <name evidence="6" type="ORF">HK097_006459</name>
</gene>
<evidence type="ECO:0000313" key="7">
    <source>
        <dbReference type="Proteomes" id="UP001212841"/>
    </source>
</evidence>
<accession>A0AAD5SE28</accession>
<dbReference type="Proteomes" id="UP001212841">
    <property type="component" value="Unassembled WGS sequence"/>
</dbReference>
<evidence type="ECO:0000256" key="2">
    <source>
        <dbReference type="ARBA" id="ARBA00022846"/>
    </source>
</evidence>
<comment type="similarity">
    <text evidence="4">Belongs to the ropporin family.</text>
</comment>
<dbReference type="Gene3D" id="1.20.890.10">
    <property type="entry name" value="cAMP-dependent protein kinase regulatory subunit, dimerization-anchoring domain"/>
    <property type="match status" value="1"/>
</dbReference>
<keyword evidence="2" id="KW-0969">Cilium</keyword>
<feature type="region of interest" description="Disordered" evidence="5">
    <location>
        <begin position="209"/>
        <end position="284"/>
    </location>
</feature>
<evidence type="ECO:0000256" key="4">
    <source>
        <dbReference type="ARBA" id="ARBA00035651"/>
    </source>
</evidence>
<protein>
    <submittedName>
        <fullName evidence="6">Ropporin-1-like protein</fullName>
    </submittedName>
</protein>
<keyword evidence="2" id="KW-0282">Flagellum</keyword>
<name>A0AAD5SE28_9FUNG</name>
<dbReference type="GO" id="GO:0031514">
    <property type="term" value="C:motile cilium"/>
    <property type="evidence" value="ECO:0007669"/>
    <property type="project" value="UniProtKB-SubCell"/>
</dbReference>
<keyword evidence="3" id="KW-0966">Cell projection</keyword>
<evidence type="ECO:0000256" key="5">
    <source>
        <dbReference type="SAM" id="MobiDB-lite"/>
    </source>
</evidence>
<evidence type="ECO:0000256" key="1">
    <source>
        <dbReference type="ARBA" id="ARBA00004230"/>
    </source>
</evidence>
<organism evidence="6 7">
    <name type="scientific">Rhizophlyctis rosea</name>
    <dbReference type="NCBI Taxonomy" id="64517"/>
    <lineage>
        <taxon>Eukaryota</taxon>
        <taxon>Fungi</taxon>
        <taxon>Fungi incertae sedis</taxon>
        <taxon>Chytridiomycota</taxon>
        <taxon>Chytridiomycota incertae sedis</taxon>
        <taxon>Chytridiomycetes</taxon>
        <taxon>Rhizophlyctidales</taxon>
        <taxon>Rhizophlyctidaceae</taxon>
        <taxon>Rhizophlyctis</taxon>
    </lineage>
</organism>
<evidence type="ECO:0000313" key="6">
    <source>
        <dbReference type="EMBL" id="KAJ3052364.1"/>
    </source>
</evidence>
<comment type="subcellular location">
    <subcellularLocation>
        <location evidence="1">Cell projection</location>
        <location evidence="1">Cilium</location>
        <location evidence="1">Flagellum</location>
    </subcellularLocation>
</comment>
<proteinExistence type="inferred from homology"/>
<dbReference type="PANTHER" id="PTHR14952">
    <property type="entry name" value="ROPPORIN-1-LIKE PROTEIN"/>
    <property type="match status" value="1"/>
</dbReference>
<reference evidence="6" key="1">
    <citation type="submission" date="2020-05" db="EMBL/GenBank/DDBJ databases">
        <title>Phylogenomic resolution of chytrid fungi.</title>
        <authorList>
            <person name="Stajich J.E."/>
            <person name="Amses K."/>
            <person name="Simmons R."/>
            <person name="Seto K."/>
            <person name="Myers J."/>
            <person name="Bonds A."/>
            <person name="Quandt C.A."/>
            <person name="Barry K."/>
            <person name="Liu P."/>
            <person name="Grigoriev I."/>
            <person name="Longcore J.E."/>
            <person name="James T.Y."/>
        </authorList>
    </citation>
    <scope>NUCLEOTIDE SEQUENCE</scope>
    <source>
        <strain evidence="6">JEL0318</strain>
    </source>
</reference>
<keyword evidence="7" id="KW-1185">Reference proteome</keyword>
<sequence length="284" mass="30316">MTDITYRNASDEPLYTAVQIKIPPELPDILKNYTKHIIRTQPGDILASSAEYFGRLARQKTSAGGKRLNNMQLESFYNKFYATDKANIARKDVDEAASKANIPASQITEAISIGAWPNEQIPWMKLWALLCAAASGTLVATVETVCEILGDNGQVPVAPVSEVLSFLATVDQTVNPGQVNVVVGTLSTHRTYSIDALLEMLRTQVRPLSAAAQPVRSRPVKEAAPAAPTAVSPPPEERTEQGTAYVDHGQGETKEADTENAGQGAGGGEEGREEEPAAEGGDAS</sequence>
<evidence type="ECO:0000256" key="3">
    <source>
        <dbReference type="ARBA" id="ARBA00023273"/>
    </source>
</evidence>